<evidence type="ECO:0000313" key="2">
    <source>
        <dbReference type="Proteomes" id="UP001352852"/>
    </source>
</evidence>
<accession>A0ABU7E717</accession>
<protein>
    <recommendedName>
        <fullName evidence="3">Tyr recombinase domain-containing protein</fullName>
    </recommendedName>
</protein>
<proteinExistence type="predicted"/>
<dbReference type="EMBL" id="JAHUTJ010049402">
    <property type="protein sequence ID" value="MED6283037.1"/>
    <property type="molecule type" value="Genomic_DNA"/>
</dbReference>
<evidence type="ECO:0008006" key="3">
    <source>
        <dbReference type="Google" id="ProtNLM"/>
    </source>
</evidence>
<sequence length="100" mass="11902">MKPMVTLEELQRFTFEVRESVQSKTLVMYLLSFACIEQSQEETQKISSIEFQCMDTCSVRTNVWKKVLWSDEGYMSKSIWHKTNTVHHPKTHHSLCETWQ</sequence>
<evidence type="ECO:0000313" key="1">
    <source>
        <dbReference type="EMBL" id="MED6283037.1"/>
    </source>
</evidence>
<comment type="caution">
    <text evidence="1">The sequence shown here is derived from an EMBL/GenBank/DDBJ whole genome shotgun (WGS) entry which is preliminary data.</text>
</comment>
<name>A0ABU7E717_9TELE</name>
<organism evidence="1 2">
    <name type="scientific">Characodon lateralis</name>
    <dbReference type="NCBI Taxonomy" id="208331"/>
    <lineage>
        <taxon>Eukaryota</taxon>
        <taxon>Metazoa</taxon>
        <taxon>Chordata</taxon>
        <taxon>Craniata</taxon>
        <taxon>Vertebrata</taxon>
        <taxon>Euteleostomi</taxon>
        <taxon>Actinopterygii</taxon>
        <taxon>Neopterygii</taxon>
        <taxon>Teleostei</taxon>
        <taxon>Neoteleostei</taxon>
        <taxon>Acanthomorphata</taxon>
        <taxon>Ovalentaria</taxon>
        <taxon>Atherinomorphae</taxon>
        <taxon>Cyprinodontiformes</taxon>
        <taxon>Goodeidae</taxon>
        <taxon>Characodon</taxon>
    </lineage>
</organism>
<reference evidence="1 2" key="1">
    <citation type="submission" date="2021-06" db="EMBL/GenBank/DDBJ databases">
        <authorList>
            <person name="Palmer J.M."/>
        </authorList>
    </citation>
    <scope>NUCLEOTIDE SEQUENCE [LARGE SCALE GENOMIC DNA]</scope>
    <source>
        <strain evidence="1 2">CL_MEX2019</strain>
        <tissue evidence="1">Muscle</tissue>
    </source>
</reference>
<keyword evidence="2" id="KW-1185">Reference proteome</keyword>
<gene>
    <name evidence="1" type="ORF">CHARACLAT_004668</name>
</gene>
<dbReference type="Proteomes" id="UP001352852">
    <property type="component" value="Unassembled WGS sequence"/>
</dbReference>
<dbReference type="PROSITE" id="PS51257">
    <property type="entry name" value="PROKAR_LIPOPROTEIN"/>
    <property type="match status" value="1"/>
</dbReference>